<feature type="region of interest" description="Disordered" evidence="2">
    <location>
        <begin position="199"/>
        <end position="318"/>
    </location>
</feature>
<dbReference type="PANTHER" id="PTHR22929:SF0">
    <property type="entry name" value="TRANSCRIPTION FACTOR TFIIIB COMPONENT B'' HOMOLOG"/>
    <property type="match status" value="1"/>
</dbReference>
<sequence>MEGQKDPPQTPIDFSADLGTAFKLVDGNIVFDASATPNLMQQEENAQQPKTRITSATFSSREKAVKWVEKEEKIFFFALRLFGSDFETMQVLLPNRSLHSIKNKFKEEKKKGDQVQKILNTPLTPAEVKEKIILMQFVLNDIKKKKQEELDKQKTVQDQQNNVKRLREERNRELVNEKTIDNEEIPDLLNEITNVDQLQGQENEAEIKKQDSHKIKKTDRIMHDDNDDSEEDIGSDPLMQKKKRKRVVLHDDDEESIFVGKADNEENENETNTGNRRVFFMDLLQPAQKVSNEDDDRNEFTYGDDQKRRRVEEEPDDD</sequence>
<dbReference type="Gene3D" id="1.20.58.1880">
    <property type="match status" value="1"/>
</dbReference>
<dbReference type="OrthoDB" id="272624at2759"/>
<reference evidence="4 5" key="1">
    <citation type="submission" date="2019-03" db="EMBL/GenBank/DDBJ databases">
        <title>Single cell metagenomics reveals metabolic interactions within the superorganism composed of flagellate Streblomastix strix and complex community of Bacteroidetes bacteria on its surface.</title>
        <authorList>
            <person name="Treitli S.C."/>
            <person name="Kolisko M."/>
            <person name="Husnik F."/>
            <person name="Keeling P."/>
            <person name="Hampl V."/>
        </authorList>
    </citation>
    <scope>NUCLEOTIDE SEQUENCE [LARGE SCALE GENOMIC DNA]</scope>
    <source>
        <strain evidence="4">ST1C</strain>
    </source>
</reference>
<dbReference type="PANTHER" id="PTHR22929">
    <property type="entry name" value="RNA POLYMERASE III TRANSCRIPTION INITIATION FACTOR B"/>
    <property type="match status" value="1"/>
</dbReference>
<evidence type="ECO:0000256" key="1">
    <source>
        <dbReference type="SAM" id="Coils"/>
    </source>
</evidence>
<dbReference type="GO" id="GO:0000126">
    <property type="term" value="C:transcription factor TFIIIB complex"/>
    <property type="evidence" value="ECO:0007669"/>
    <property type="project" value="TreeGrafter"/>
</dbReference>
<protein>
    <recommendedName>
        <fullName evidence="3">Myb-like domain-containing protein</fullName>
    </recommendedName>
</protein>
<organism evidence="4 5">
    <name type="scientific">Streblomastix strix</name>
    <dbReference type="NCBI Taxonomy" id="222440"/>
    <lineage>
        <taxon>Eukaryota</taxon>
        <taxon>Metamonada</taxon>
        <taxon>Preaxostyla</taxon>
        <taxon>Oxymonadida</taxon>
        <taxon>Streblomastigidae</taxon>
        <taxon>Streblomastix</taxon>
    </lineage>
</organism>
<proteinExistence type="predicted"/>
<dbReference type="GO" id="GO:0001156">
    <property type="term" value="F:TFIIIC-class transcription factor complex binding"/>
    <property type="evidence" value="ECO:0007669"/>
    <property type="project" value="TreeGrafter"/>
</dbReference>
<feature type="compositionally biased region" description="Basic and acidic residues" evidence="2">
    <location>
        <begin position="205"/>
        <end position="224"/>
    </location>
</feature>
<dbReference type="GO" id="GO:0070898">
    <property type="term" value="P:RNA polymerase III preinitiation complex assembly"/>
    <property type="evidence" value="ECO:0007669"/>
    <property type="project" value="TreeGrafter"/>
</dbReference>
<comment type="caution">
    <text evidence="4">The sequence shown here is derived from an EMBL/GenBank/DDBJ whole genome shotgun (WGS) entry which is preliminary data.</text>
</comment>
<evidence type="ECO:0000256" key="2">
    <source>
        <dbReference type="SAM" id="MobiDB-lite"/>
    </source>
</evidence>
<dbReference type="Proteomes" id="UP000324800">
    <property type="component" value="Unassembled WGS sequence"/>
</dbReference>
<evidence type="ECO:0000313" key="4">
    <source>
        <dbReference type="EMBL" id="KAA6392103.1"/>
    </source>
</evidence>
<name>A0A5J4WBQ8_9EUKA</name>
<evidence type="ECO:0000313" key="5">
    <source>
        <dbReference type="Proteomes" id="UP000324800"/>
    </source>
</evidence>
<dbReference type="SMART" id="SM00717">
    <property type="entry name" value="SANT"/>
    <property type="match status" value="1"/>
</dbReference>
<feature type="compositionally biased region" description="Acidic residues" evidence="2">
    <location>
        <begin position="225"/>
        <end position="234"/>
    </location>
</feature>
<dbReference type="AlphaFoldDB" id="A0A5J4WBQ8"/>
<evidence type="ECO:0000259" key="3">
    <source>
        <dbReference type="SMART" id="SM00717"/>
    </source>
</evidence>
<dbReference type="SUPFAM" id="SSF46689">
    <property type="entry name" value="Homeodomain-like"/>
    <property type="match status" value="1"/>
</dbReference>
<dbReference type="InterPro" id="IPR009057">
    <property type="entry name" value="Homeodomain-like_sf"/>
</dbReference>
<feature type="coiled-coil region" evidence="1">
    <location>
        <begin position="149"/>
        <end position="176"/>
    </location>
</feature>
<dbReference type="Pfam" id="PF15963">
    <property type="entry name" value="Myb_DNA-bind_7"/>
    <property type="match status" value="1"/>
</dbReference>
<accession>A0A5J4WBQ8</accession>
<dbReference type="EMBL" id="SNRW01002658">
    <property type="protein sequence ID" value="KAA6392103.1"/>
    <property type="molecule type" value="Genomic_DNA"/>
</dbReference>
<dbReference type="InterPro" id="IPR039467">
    <property type="entry name" value="TFIIIB_B''_Myb"/>
</dbReference>
<keyword evidence="1" id="KW-0175">Coiled coil</keyword>
<dbReference type="InterPro" id="IPR001005">
    <property type="entry name" value="SANT/Myb"/>
</dbReference>
<gene>
    <name evidence="4" type="ORF">EZS28_012371</name>
</gene>
<feature type="domain" description="Myb-like" evidence="3">
    <location>
        <begin position="63"/>
        <end position="111"/>
    </location>
</feature>